<organism evidence="1 2">
    <name type="scientific">Tessaracoccus defluvii</name>
    <dbReference type="NCBI Taxonomy" id="1285901"/>
    <lineage>
        <taxon>Bacteria</taxon>
        <taxon>Bacillati</taxon>
        <taxon>Actinomycetota</taxon>
        <taxon>Actinomycetes</taxon>
        <taxon>Propionibacteriales</taxon>
        <taxon>Propionibacteriaceae</taxon>
        <taxon>Tessaracoccus</taxon>
    </lineage>
</organism>
<gene>
    <name evidence="1" type="ORF">H9L22_17740</name>
</gene>
<accession>A0A7H0H5U5</accession>
<protein>
    <submittedName>
        <fullName evidence="1">Uncharacterized protein</fullName>
    </submittedName>
</protein>
<name>A0A7H0H5U5_9ACTN</name>
<evidence type="ECO:0000313" key="1">
    <source>
        <dbReference type="EMBL" id="QNP55911.1"/>
    </source>
</evidence>
<sequence length="45" mass="4551">MLRSCSVAGGGESSIVVVVVVEARLARAPDWVPAVILREATAGTG</sequence>
<reference evidence="1 2" key="1">
    <citation type="submission" date="2020-08" db="EMBL/GenBank/DDBJ databases">
        <title>Genome sequence of Tessaracoccus defluvii JCM 17540T.</title>
        <authorList>
            <person name="Hyun D.-W."/>
            <person name="Bae J.-W."/>
        </authorList>
    </citation>
    <scope>NUCLEOTIDE SEQUENCE [LARGE SCALE GENOMIC DNA]</scope>
    <source>
        <strain evidence="1 2">JCM 17540</strain>
    </source>
</reference>
<dbReference type="Proteomes" id="UP000516117">
    <property type="component" value="Chromosome"/>
</dbReference>
<keyword evidence="2" id="KW-1185">Reference proteome</keyword>
<dbReference type="EMBL" id="CP060789">
    <property type="protein sequence ID" value="QNP55911.1"/>
    <property type="molecule type" value="Genomic_DNA"/>
</dbReference>
<dbReference type="KEGG" id="tdf:H9L22_17740"/>
<dbReference type="AlphaFoldDB" id="A0A7H0H5U5"/>
<evidence type="ECO:0000313" key="2">
    <source>
        <dbReference type="Proteomes" id="UP000516117"/>
    </source>
</evidence>
<proteinExistence type="predicted"/>
<dbReference type="RefSeq" id="WP_187721031.1">
    <property type="nucleotide sequence ID" value="NZ_CP060789.1"/>
</dbReference>